<gene>
    <name evidence="1" type="ORF">BU23DRAFT_259166</name>
</gene>
<evidence type="ECO:0008006" key="3">
    <source>
        <dbReference type="Google" id="ProtNLM"/>
    </source>
</evidence>
<evidence type="ECO:0000313" key="1">
    <source>
        <dbReference type="EMBL" id="KAF1968776.1"/>
    </source>
</evidence>
<organism evidence="1 2">
    <name type="scientific">Bimuria novae-zelandiae CBS 107.79</name>
    <dbReference type="NCBI Taxonomy" id="1447943"/>
    <lineage>
        <taxon>Eukaryota</taxon>
        <taxon>Fungi</taxon>
        <taxon>Dikarya</taxon>
        <taxon>Ascomycota</taxon>
        <taxon>Pezizomycotina</taxon>
        <taxon>Dothideomycetes</taxon>
        <taxon>Pleosporomycetidae</taxon>
        <taxon>Pleosporales</taxon>
        <taxon>Massarineae</taxon>
        <taxon>Didymosphaeriaceae</taxon>
        <taxon>Bimuria</taxon>
    </lineage>
</organism>
<protein>
    <recommendedName>
        <fullName evidence="3">Ubiquinol-cytochrome-c reductase cytochrome c1</fullName>
    </recommendedName>
</protein>
<keyword evidence="2" id="KW-1185">Reference proteome</keyword>
<dbReference type="EMBL" id="ML976717">
    <property type="protein sequence ID" value="KAF1968776.1"/>
    <property type="molecule type" value="Genomic_DNA"/>
</dbReference>
<dbReference type="Proteomes" id="UP000800036">
    <property type="component" value="Unassembled WGS sequence"/>
</dbReference>
<name>A0A6A5V0Z7_9PLEO</name>
<proteinExistence type="predicted"/>
<evidence type="ECO:0000313" key="2">
    <source>
        <dbReference type="Proteomes" id="UP000800036"/>
    </source>
</evidence>
<dbReference type="OrthoDB" id="5324651at2759"/>
<accession>A0A6A5V0Z7</accession>
<dbReference type="AlphaFoldDB" id="A0A6A5V0Z7"/>
<sequence>MNPEARVKRQCVFLAYRKIFVRKLARIRKRKAICTIVQKNDWLSYQKCVGISEIDDVVRILRILLTKRIFESEELASKEFPNLEAPQNGQVVKRDEARNVVGEGLIEIKQEEASNGAETIPHNDTIALQLPRFPFNTQHRILSIIQRLLEESCFRFTEKWLPFVLERYGWTCAAAGELTKWLSILKKHINDLPHDCLGTEGQASFKSITPTVAQLRHTVVHRLHLTLDQFLDQIRCARTLGEILKDVENISKLQALHVQVELHAREMRQNQETMQREVDSALLQIQWEREALIQREQRLQSYVMRQKTNIPAAAGRSLDESINVLLATRKLGIVEDEHIMSRHNENAMDNNYGVIVEEGDIESDEDRLRLELD</sequence>
<reference evidence="1" key="1">
    <citation type="journal article" date="2020" name="Stud. Mycol.">
        <title>101 Dothideomycetes genomes: a test case for predicting lifestyles and emergence of pathogens.</title>
        <authorList>
            <person name="Haridas S."/>
            <person name="Albert R."/>
            <person name="Binder M."/>
            <person name="Bloem J."/>
            <person name="Labutti K."/>
            <person name="Salamov A."/>
            <person name="Andreopoulos B."/>
            <person name="Baker S."/>
            <person name="Barry K."/>
            <person name="Bills G."/>
            <person name="Bluhm B."/>
            <person name="Cannon C."/>
            <person name="Castanera R."/>
            <person name="Culley D."/>
            <person name="Daum C."/>
            <person name="Ezra D."/>
            <person name="Gonzalez J."/>
            <person name="Henrissat B."/>
            <person name="Kuo A."/>
            <person name="Liang C."/>
            <person name="Lipzen A."/>
            <person name="Lutzoni F."/>
            <person name="Magnuson J."/>
            <person name="Mondo S."/>
            <person name="Nolan M."/>
            <person name="Ohm R."/>
            <person name="Pangilinan J."/>
            <person name="Park H.-J."/>
            <person name="Ramirez L."/>
            <person name="Alfaro M."/>
            <person name="Sun H."/>
            <person name="Tritt A."/>
            <person name="Yoshinaga Y."/>
            <person name="Zwiers L.-H."/>
            <person name="Turgeon B."/>
            <person name="Goodwin S."/>
            <person name="Spatafora J."/>
            <person name="Crous P."/>
            <person name="Grigoriev I."/>
        </authorList>
    </citation>
    <scope>NUCLEOTIDE SEQUENCE</scope>
    <source>
        <strain evidence="1">CBS 107.79</strain>
    </source>
</reference>